<proteinExistence type="predicted"/>
<gene>
    <name evidence="2" type="ORF">P8936_12135</name>
</gene>
<dbReference type="AlphaFoldDB" id="A0AAU7D3R4"/>
<reference evidence="2" key="1">
    <citation type="submission" date="2023-03" db="EMBL/GenBank/DDBJ databases">
        <title>Edaphobacter sp.</title>
        <authorList>
            <person name="Huber K.J."/>
            <person name="Papendorf J."/>
            <person name="Pilke C."/>
            <person name="Bunk B."/>
            <person name="Sproeer C."/>
            <person name="Pester M."/>
        </authorList>
    </citation>
    <scope>NUCLEOTIDE SEQUENCE</scope>
    <source>
        <strain evidence="2">DSM 109920</strain>
    </source>
</reference>
<organism evidence="2">
    <name type="scientific">Edaphobacter paludis</name>
    <dbReference type="NCBI Taxonomy" id="3035702"/>
    <lineage>
        <taxon>Bacteria</taxon>
        <taxon>Pseudomonadati</taxon>
        <taxon>Acidobacteriota</taxon>
        <taxon>Terriglobia</taxon>
        <taxon>Terriglobales</taxon>
        <taxon>Acidobacteriaceae</taxon>
        <taxon>Edaphobacter</taxon>
    </lineage>
</organism>
<keyword evidence="1" id="KW-0732">Signal</keyword>
<accession>A0AAU7D3R4</accession>
<evidence type="ECO:0000256" key="1">
    <source>
        <dbReference type="SAM" id="SignalP"/>
    </source>
</evidence>
<feature type="chain" id="PRO_5043504238" evidence="1">
    <location>
        <begin position="27"/>
        <end position="216"/>
    </location>
</feature>
<name>A0AAU7D3R4_9BACT</name>
<evidence type="ECO:0000313" key="2">
    <source>
        <dbReference type="EMBL" id="XBH12439.1"/>
    </source>
</evidence>
<sequence length="216" mass="23338">MKRQFLNSAIRVLSVLLLVPATFALGQEHKPVHFSGLINDYSPLSANVKGSPWEMHGQWSMHLRPDRGTAEFSAYLTMSGYGKTAEGAVDPTQPLVNPHTHHILLNNVRISWDMIGCPTYAAPTPTRGFQLNGTVSLLTGNGSNAPFETTPPSSTLQVCVTGVDDVPYSVSNANITLVFGGPATTHFGPQAIHGVVRIAAADPDDKNREFNKGDRY</sequence>
<feature type="signal peptide" evidence="1">
    <location>
        <begin position="1"/>
        <end position="26"/>
    </location>
</feature>
<protein>
    <submittedName>
        <fullName evidence="2">Uncharacterized protein</fullName>
    </submittedName>
</protein>
<dbReference type="EMBL" id="CP121195">
    <property type="protein sequence ID" value="XBH12439.1"/>
    <property type="molecule type" value="Genomic_DNA"/>
</dbReference>
<dbReference type="RefSeq" id="WP_348269461.1">
    <property type="nucleotide sequence ID" value="NZ_CP121195.1"/>
</dbReference>